<keyword evidence="4" id="KW-0547">Nucleotide-binding</keyword>
<keyword evidence="3" id="KW-0235">DNA replication</keyword>
<sequence>MYSVDEVTLNCTVHNLCEHFETFCQCNICWTHLAQCPDYNGGSPEPYMGLARPKKPTRLPNNNKLQGDTDLYCTEEICDSPDWSNSTNRRNNLGIDLQEERELYPQLYSGEGTSPYLKFSFPNIERQRQYILDANKHFESVNQKYADRVHVTGHQREIISLLDLFDMDSNGESERGTEVLQGTIPNTPVSGNNNEISTNDSPIDRNESTTTPMATESDDTIEPRVPARKRSRSGSKSNDEYHTGDSNASEMERAERIKQKKVKRTASTSKEKTSTMDDYYTFIIHKKYQRDDWRTARCKGPTPNFVTIDHGDHYHIIFTNKGESNIGRTRKRITEYLGLGVKGSAEATATFTKIRLLTNFILYCLRYGIRTVNHYGSKIMHIVKQIEDLFETQADDVDTVELDAICRPYIEEKREEREVKKRMGKNKLKTITEVIADIIKEKNITTYGQWETRLDKKTKLYLLSEYGLSVETYIKLMLRMEKAEKTQDIRNKSIIEIMLSTEEFKKEEELADVEICDWIETWLEENELDITDLLTWIEVVRNKKFKKINGLVLQGPTNAGKSLFMRTITELIKPEQIPRENDNSQFKLDQLPTATSAIFEEPMITPNNVGTWKLLLEGATVSTDIKNKDKETIPRIPIFITTECAIDKHIDNREGEQIRQRIKIFRFRKGIQHLDDSTARTADVRAREIPAAPGQVGTKHFYMLYLKYWNLIQENIKGLEKIYIRDSENEILYPIDIEAQIKCARDTLTKK</sequence>
<dbReference type="InterPro" id="IPR027417">
    <property type="entry name" value="P-loop_NTPase"/>
</dbReference>
<evidence type="ECO:0000259" key="7">
    <source>
        <dbReference type="PROSITE" id="PS51206"/>
    </source>
</evidence>
<name>A0A8A4XD31_9VIRU</name>
<dbReference type="SUPFAM" id="SSF52540">
    <property type="entry name" value="P-loop containing nucleoside triphosphate hydrolases"/>
    <property type="match status" value="1"/>
</dbReference>
<dbReference type="InterPro" id="IPR014015">
    <property type="entry name" value="Helicase_SF3_DNA-vir"/>
</dbReference>
<dbReference type="Gene3D" id="3.40.50.300">
    <property type="entry name" value="P-loop containing nucleotide triphosphate hydrolases"/>
    <property type="match status" value="1"/>
</dbReference>
<dbReference type="InterPro" id="IPR001257">
    <property type="entry name" value="Parvovirus_NS1_helicase"/>
</dbReference>
<evidence type="ECO:0000256" key="1">
    <source>
        <dbReference type="ARBA" id="ARBA00004147"/>
    </source>
</evidence>
<feature type="domain" description="SF3 helicase" evidence="7">
    <location>
        <begin position="525"/>
        <end position="680"/>
    </location>
</feature>
<dbReference type="GO" id="GO:0005524">
    <property type="term" value="F:ATP binding"/>
    <property type="evidence" value="ECO:0007669"/>
    <property type="project" value="UniProtKB-KW"/>
</dbReference>
<evidence type="ECO:0000313" key="8">
    <source>
        <dbReference type="EMBL" id="QTE04067.1"/>
    </source>
</evidence>
<keyword evidence="2" id="KW-1048">Host nucleus</keyword>
<dbReference type="GO" id="GO:0042025">
    <property type="term" value="C:host cell nucleus"/>
    <property type="evidence" value="ECO:0007669"/>
    <property type="project" value="UniProtKB-SubCell"/>
</dbReference>
<dbReference type="Pfam" id="PF01057">
    <property type="entry name" value="Parvo_NS1"/>
    <property type="match status" value="1"/>
</dbReference>
<evidence type="ECO:0000256" key="2">
    <source>
        <dbReference type="ARBA" id="ARBA00022562"/>
    </source>
</evidence>
<comment type="subcellular location">
    <subcellularLocation>
        <location evidence="1">Host nucleus</location>
    </subcellularLocation>
</comment>
<keyword evidence="5" id="KW-0067">ATP-binding</keyword>
<protein>
    <submittedName>
        <fullName evidence="8">Nonstructural protein 1</fullName>
    </submittedName>
</protein>
<feature type="compositionally biased region" description="Polar residues" evidence="6">
    <location>
        <begin position="183"/>
        <end position="201"/>
    </location>
</feature>
<dbReference type="EMBL" id="MW046602">
    <property type="protein sequence ID" value="QTE04067.1"/>
    <property type="molecule type" value="Genomic_DNA"/>
</dbReference>
<proteinExistence type="predicted"/>
<evidence type="ECO:0000256" key="3">
    <source>
        <dbReference type="ARBA" id="ARBA00022705"/>
    </source>
</evidence>
<evidence type="ECO:0000256" key="6">
    <source>
        <dbReference type="SAM" id="MobiDB-lite"/>
    </source>
</evidence>
<dbReference type="GO" id="GO:0006260">
    <property type="term" value="P:DNA replication"/>
    <property type="evidence" value="ECO:0007669"/>
    <property type="project" value="UniProtKB-KW"/>
</dbReference>
<feature type="region of interest" description="Disordered" evidence="6">
    <location>
        <begin position="172"/>
        <end position="270"/>
    </location>
</feature>
<reference evidence="8" key="1">
    <citation type="submission" date="2020-09" db="EMBL/GenBank/DDBJ databases">
        <title>Parvovirus dark matter in the feces of wild birds.</title>
        <authorList>
            <person name="Dai Z."/>
            <person name="Yang S."/>
            <person name="Zhang W."/>
        </authorList>
    </citation>
    <scope>NUCLEOTIDE SEQUENCE</scope>
    <source>
        <strain evidence="8">Plw155par08</strain>
    </source>
</reference>
<dbReference type="PROSITE" id="PS51206">
    <property type="entry name" value="SF3_HELICASE_1"/>
    <property type="match status" value="1"/>
</dbReference>
<organism evidence="8">
    <name type="scientific">Phylloscopus proregulus Brevihamaparvovirus</name>
    <dbReference type="NCBI Taxonomy" id="2794566"/>
    <lineage>
        <taxon>Viruses</taxon>
        <taxon>Monodnaviria</taxon>
        <taxon>Shotokuvirae</taxon>
        <taxon>Cossaviricota</taxon>
        <taxon>Quintoviricetes</taxon>
        <taxon>Piccovirales</taxon>
        <taxon>Parvoviridae</taxon>
        <taxon>Hamaparvovirinae</taxon>
        <taxon>Brevihamaparvovirus</taxon>
    </lineage>
</organism>
<evidence type="ECO:0000256" key="4">
    <source>
        <dbReference type="ARBA" id="ARBA00022741"/>
    </source>
</evidence>
<dbReference type="GO" id="GO:0019079">
    <property type="term" value="P:viral genome replication"/>
    <property type="evidence" value="ECO:0007669"/>
    <property type="project" value="InterPro"/>
</dbReference>
<accession>A0A8A4XD31</accession>
<evidence type="ECO:0000256" key="5">
    <source>
        <dbReference type="ARBA" id="ARBA00022840"/>
    </source>
</evidence>